<name>A0A0G4FLA3_9ALVE</name>
<feature type="compositionally biased region" description="Low complexity" evidence="1">
    <location>
        <begin position="510"/>
        <end position="520"/>
    </location>
</feature>
<sequence length="868" mass="98826">MAGVWQATNFLFPAEDELGMDEYIGRILDQNWPSEPENRYVDEVFKLLQRRVGWSVAEVEPTAVVVPFGGRASGFAMKGSDLDAQVLILNSEHPEHPNTMPPQLFVTDPDDPPSGEGEGPWRQRTVAFLGKVNRNIWRLKTAQFSLQSFVQTSNLVVRTSFADLGGIVSDLSASCATGVAACVMFRWYAELCPEVGLLGRLVKIWNKRLMEEGVLCAGNDKLPSYAVIVLVLRFLTEFHPVFRYWTPALWKDSTGRVLPAGCFYDAVIGKVQEDDGRSVDRVVEWKKVDLRQAVDKFVNKPWGAIDFTVKPRDRQHLLDEIRGTAEGDRPQISPTRLLLDFFTFIGANRVLPFRDFFDIKEPFKLTEAICVAGRKTAELLKICVDLLPPHPWDNPNGEGEGQGGPSFTDLRRGQAILESIFGANVPCLVYHRQCPTDAQLPAPAEYPTPDPLGEEPPHKVQKMTTGEIQNALDTYTDTPFFPNHADMPLPEHRIPPPRTPGVPTLAADLSNASTETTSSPAPVPPAPSRARGFPPSSPPRRVRVTRGADERDRMREEGERGWVREEDERGRRRDESAWGWGEKRESRHSGKPAPLSAGSSSESESPRPHTQRGTGKARGDGGGGRSESNNASSHSSELYPRSPRRNRERETDRRRDLGEQHRVRNTPPHSLSPPPRGARLRPLPRYRDWERSEQKWVRGNDVSFSEKSHWTTETQIEREREWEEETERTRERERRERQREERDEEEDEERERQRESWKMLKQTRREEAEREAREAFERVQNLEMQRDLLLLDIETEKAKRIAEKRKERADELSRKAEESLVSAPNRAVASASASAAVSERRSPSYRRYARTEMPDGDWEMDWGDSFPS</sequence>
<feature type="compositionally biased region" description="Basic and acidic residues" evidence="1">
    <location>
        <begin position="645"/>
        <end position="662"/>
    </location>
</feature>
<evidence type="ECO:0000313" key="2">
    <source>
        <dbReference type="EMBL" id="CEM14163.1"/>
    </source>
</evidence>
<feature type="compositionally biased region" description="Basic and acidic residues" evidence="1">
    <location>
        <begin position="546"/>
        <end position="588"/>
    </location>
</feature>
<proteinExistence type="predicted"/>
<reference evidence="2" key="1">
    <citation type="submission" date="2014-11" db="EMBL/GenBank/DDBJ databases">
        <authorList>
            <person name="Otto D Thomas"/>
            <person name="Naeem Raeece"/>
        </authorList>
    </citation>
    <scope>NUCLEOTIDE SEQUENCE</scope>
</reference>
<accession>A0A0G4FLA3</accession>
<dbReference type="InterPro" id="IPR043519">
    <property type="entry name" value="NT_sf"/>
</dbReference>
<dbReference type="VEuPathDB" id="CryptoDB:Cvel_17447"/>
<feature type="compositionally biased region" description="Basic and acidic residues" evidence="1">
    <location>
        <begin position="750"/>
        <end position="777"/>
    </location>
</feature>
<organism evidence="2">
    <name type="scientific">Chromera velia CCMP2878</name>
    <dbReference type="NCBI Taxonomy" id="1169474"/>
    <lineage>
        <taxon>Eukaryota</taxon>
        <taxon>Sar</taxon>
        <taxon>Alveolata</taxon>
        <taxon>Colpodellida</taxon>
        <taxon>Chromeraceae</taxon>
        <taxon>Chromera</taxon>
    </lineage>
</organism>
<protein>
    <submittedName>
        <fullName evidence="2">Uncharacterized protein</fullName>
    </submittedName>
</protein>
<dbReference type="SUPFAM" id="SSF81301">
    <property type="entry name" value="Nucleotidyltransferase"/>
    <property type="match status" value="1"/>
</dbReference>
<gene>
    <name evidence="2" type="ORF">Cvel_17447</name>
</gene>
<feature type="compositionally biased region" description="Low complexity" evidence="1">
    <location>
        <begin position="821"/>
        <end position="837"/>
    </location>
</feature>
<feature type="compositionally biased region" description="Basic and acidic residues" evidence="1">
    <location>
        <begin position="697"/>
        <end position="741"/>
    </location>
</feature>
<feature type="region of interest" description="Disordered" evidence="1">
    <location>
        <begin position="804"/>
        <end position="868"/>
    </location>
</feature>
<feature type="compositionally biased region" description="Low complexity" evidence="1">
    <location>
        <begin position="626"/>
        <end position="641"/>
    </location>
</feature>
<evidence type="ECO:0000256" key="1">
    <source>
        <dbReference type="SAM" id="MobiDB-lite"/>
    </source>
</evidence>
<dbReference type="Gene3D" id="1.10.1410.10">
    <property type="match status" value="1"/>
</dbReference>
<dbReference type="EMBL" id="CDMZ01000432">
    <property type="protein sequence ID" value="CEM14163.1"/>
    <property type="molecule type" value="Genomic_DNA"/>
</dbReference>
<feature type="region of interest" description="Disordered" evidence="1">
    <location>
        <begin position="474"/>
        <end position="685"/>
    </location>
</feature>
<dbReference type="Gene3D" id="3.30.460.10">
    <property type="entry name" value="Beta Polymerase, domain 2"/>
    <property type="match status" value="1"/>
</dbReference>
<feature type="compositionally biased region" description="Basic and acidic residues" evidence="1">
    <location>
        <begin position="804"/>
        <end position="818"/>
    </location>
</feature>
<feature type="region of interest" description="Disordered" evidence="1">
    <location>
        <begin position="440"/>
        <end position="462"/>
    </location>
</feature>
<dbReference type="AlphaFoldDB" id="A0A0G4FLA3"/>
<feature type="region of interest" description="Disordered" evidence="1">
    <location>
        <begin position="697"/>
        <end position="777"/>
    </location>
</feature>